<name>A0A5B6WPP7_9ROSI</name>
<reference evidence="4" key="1">
    <citation type="journal article" date="2019" name="Plant Biotechnol. J.">
        <title>Genome sequencing of the Australian wild diploid species Gossypium australe highlights disease resistance and delayed gland morphogenesis.</title>
        <authorList>
            <person name="Cai Y."/>
            <person name="Cai X."/>
            <person name="Wang Q."/>
            <person name="Wang P."/>
            <person name="Zhang Y."/>
            <person name="Cai C."/>
            <person name="Xu Y."/>
            <person name="Wang K."/>
            <person name="Zhou Z."/>
            <person name="Wang C."/>
            <person name="Geng S."/>
            <person name="Li B."/>
            <person name="Dong Q."/>
            <person name="Hou Y."/>
            <person name="Wang H."/>
            <person name="Ai P."/>
            <person name="Liu Z."/>
            <person name="Yi F."/>
            <person name="Sun M."/>
            <person name="An G."/>
            <person name="Cheng J."/>
            <person name="Zhang Y."/>
            <person name="Shi Q."/>
            <person name="Xie Y."/>
            <person name="Shi X."/>
            <person name="Chang Y."/>
            <person name="Huang F."/>
            <person name="Chen Y."/>
            <person name="Hong S."/>
            <person name="Mi L."/>
            <person name="Sun Q."/>
            <person name="Zhang L."/>
            <person name="Zhou B."/>
            <person name="Peng R."/>
            <person name="Zhang X."/>
            <person name="Liu F."/>
        </authorList>
    </citation>
    <scope>NUCLEOTIDE SEQUENCE [LARGE SCALE GENOMIC DNA]</scope>
    <source>
        <strain evidence="4">cv. PA1801</strain>
    </source>
</reference>
<evidence type="ECO:0000259" key="2">
    <source>
        <dbReference type="Pfam" id="PF25597"/>
    </source>
</evidence>
<dbReference type="InterPro" id="IPR013103">
    <property type="entry name" value="RVT_2"/>
</dbReference>
<dbReference type="OrthoDB" id="1749346at2759"/>
<gene>
    <name evidence="3" type="ORF">EPI10_005553</name>
</gene>
<sequence>MYGYSSCKKGYIIFYPFTSKVFESRDVRFNEEALWNWEATEAEMSELNVRTDEIQNQDADYFDDLPVRGTRPVSEVYERCNIVKLEPTSYEEAKKENGWIEAMEAEIAMIKKNETWELIERQVCKKVTGVKWVYKTKLNVDGSMNRLKSRLVAKGFSQQYGVDYAKTFTPVARLH</sequence>
<dbReference type="Pfam" id="PF25597">
    <property type="entry name" value="SH3_retrovirus"/>
    <property type="match status" value="1"/>
</dbReference>
<feature type="domain" description="Retroviral polymerase SH3-like" evidence="2">
    <location>
        <begin position="3"/>
        <end position="40"/>
    </location>
</feature>
<dbReference type="InterPro" id="IPR057670">
    <property type="entry name" value="SH3_retrovirus"/>
</dbReference>
<evidence type="ECO:0000313" key="3">
    <source>
        <dbReference type="EMBL" id="KAA3483373.1"/>
    </source>
</evidence>
<accession>A0A5B6WPP7</accession>
<evidence type="ECO:0000259" key="1">
    <source>
        <dbReference type="Pfam" id="PF07727"/>
    </source>
</evidence>
<dbReference type="Pfam" id="PF07727">
    <property type="entry name" value="RVT_2"/>
    <property type="match status" value="1"/>
</dbReference>
<dbReference type="Proteomes" id="UP000325315">
    <property type="component" value="Unassembled WGS sequence"/>
</dbReference>
<protein>
    <submittedName>
        <fullName evidence="3">Laccase-2-like</fullName>
    </submittedName>
</protein>
<comment type="caution">
    <text evidence="3">The sequence shown here is derived from an EMBL/GenBank/DDBJ whole genome shotgun (WGS) entry which is preliminary data.</text>
</comment>
<dbReference type="EMBL" id="SMMG02000002">
    <property type="protein sequence ID" value="KAA3483373.1"/>
    <property type="molecule type" value="Genomic_DNA"/>
</dbReference>
<organism evidence="3 4">
    <name type="scientific">Gossypium australe</name>
    <dbReference type="NCBI Taxonomy" id="47621"/>
    <lineage>
        <taxon>Eukaryota</taxon>
        <taxon>Viridiplantae</taxon>
        <taxon>Streptophyta</taxon>
        <taxon>Embryophyta</taxon>
        <taxon>Tracheophyta</taxon>
        <taxon>Spermatophyta</taxon>
        <taxon>Magnoliopsida</taxon>
        <taxon>eudicotyledons</taxon>
        <taxon>Gunneridae</taxon>
        <taxon>Pentapetalae</taxon>
        <taxon>rosids</taxon>
        <taxon>malvids</taxon>
        <taxon>Malvales</taxon>
        <taxon>Malvaceae</taxon>
        <taxon>Malvoideae</taxon>
        <taxon>Gossypium</taxon>
    </lineage>
</organism>
<feature type="domain" description="Reverse transcriptase Ty1/copia-type" evidence="1">
    <location>
        <begin position="113"/>
        <end position="174"/>
    </location>
</feature>
<proteinExistence type="predicted"/>
<dbReference type="AlphaFoldDB" id="A0A5B6WPP7"/>
<evidence type="ECO:0000313" key="4">
    <source>
        <dbReference type="Proteomes" id="UP000325315"/>
    </source>
</evidence>
<keyword evidence="4" id="KW-1185">Reference proteome</keyword>